<organism evidence="1 2">
    <name type="scientific">Pseudodesulfovibrio nedwellii</name>
    <dbReference type="NCBI Taxonomy" id="2973072"/>
    <lineage>
        <taxon>Bacteria</taxon>
        <taxon>Pseudomonadati</taxon>
        <taxon>Thermodesulfobacteriota</taxon>
        <taxon>Desulfovibrionia</taxon>
        <taxon>Desulfovibrionales</taxon>
        <taxon>Desulfovibrionaceae</taxon>
    </lineage>
</organism>
<gene>
    <name evidence="1" type="ORF">SYK_01180</name>
</gene>
<evidence type="ECO:0000313" key="2">
    <source>
        <dbReference type="Proteomes" id="UP001317742"/>
    </source>
</evidence>
<accession>A0ABN6S136</accession>
<name>A0ABN6S136_9BACT</name>
<sequence length="92" mass="9964">MADMTRRQLFRGSFKAGQRVAAVATGEEQSTPTDIKRPKMELDSIASDFPPELLSMEAERLGLDPDSPDREALLTAVYEAMAGTHGPGKSGR</sequence>
<reference evidence="1 2" key="1">
    <citation type="submission" date="2022-08" db="EMBL/GenBank/DDBJ databases">
        <title>Genome Sequence of the sulphate-reducing bacterium, Pseudodesulfovibrio sp. SYK.</title>
        <authorList>
            <person name="Kondo R."/>
            <person name="Kataoka T."/>
        </authorList>
    </citation>
    <scope>NUCLEOTIDE SEQUENCE [LARGE SCALE GENOMIC DNA]</scope>
    <source>
        <strain evidence="1 2">SYK</strain>
    </source>
</reference>
<proteinExistence type="predicted"/>
<protein>
    <submittedName>
        <fullName evidence="1">Uncharacterized protein</fullName>
    </submittedName>
</protein>
<keyword evidence="2" id="KW-1185">Reference proteome</keyword>
<evidence type="ECO:0000313" key="1">
    <source>
        <dbReference type="EMBL" id="BDQ35758.1"/>
    </source>
</evidence>
<dbReference type="RefSeq" id="WP_281761691.1">
    <property type="nucleotide sequence ID" value="NZ_AP026709.1"/>
</dbReference>
<dbReference type="EMBL" id="AP026709">
    <property type="protein sequence ID" value="BDQ35758.1"/>
    <property type="molecule type" value="Genomic_DNA"/>
</dbReference>
<dbReference type="Proteomes" id="UP001317742">
    <property type="component" value="Chromosome"/>
</dbReference>